<evidence type="ECO:0000256" key="4">
    <source>
        <dbReference type="SAM" id="MobiDB-lite"/>
    </source>
</evidence>
<feature type="region of interest" description="Disordered" evidence="4">
    <location>
        <begin position="42"/>
        <end position="66"/>
    </location>
</feature>
<dbReference type="SUPFAM" id="SSF53474">
    <property type="entry name" value="alpha/beta-Hydrolases"/>
    <property type="match status" value="1"/>
</dbReference>
<dbReference type="Gene3D" id="3.40.50.1820">
    <property type="entry name" value="alpha/beta hydrolase"/>
    <property type="match status" value="1"/>
</dbReference>
<sequence>MEEIVSPTGQAPIASFALNVIVNPENPRLDIVFVHGFNGHPERTWTDNDEHQGRPSKFRKLKPGSKPISAISQDGPVCWPRDLVPKVVPDARVLSYGYDAKIQRLFGPPVSTHTVYDISNDFSIALEAERQDEPQRPIIFIAHSLGGIIVKDLLRRCGQSFNQNHLHIRPIFESTIGIIFFGTPHSGADPGGSLLHFGERVLKALGHSVNENVRASLLPTSDRLRELRDVFGLMARERRWKIHSFQEQYGFKALGGQKVVEDTSSYVNIPDLEIVEHINQDHSKMCRFSGVDDPEFKKVGAALRRMLPDIPEKEIEPQVSAFARPSLTEEQKAAILESLKFDQIDARVLTIEKAHSKTCRWLLLTQEYRDWTNPEKVFAHQGFLWMKGNPGTGKSTLMKFAYIEAKKNRKKNRFIFSFFFNARGAPLERSTTGMYRSLLVQILEQFPNQKCIFDSPELGTRIGPRQTWAIEPLKELLLQALLKLAGVSIVFFIDALDECDEDEIRDMIKFFENIGQEHPSIHLSIFFSSRHYPHITINFGLSLCLEEQDGHSTDISNYIQSELRIGESNMAKGIREEVQNKACGAFIWVVLVVAILNKEYDNGNMHTLKRRLQDLPSDLYKLFEDIILRDDRNRHSMLLCVQWVLFAKTPLSPEQLYFAIRHGLESSSPEPWNQDEIAQDIIKRFLLHSSKGLAEVTKSKQPTVQFIHESVREFFLKNTSLAKIWPEIDPKFEANSHEKLKQFCLSYSNPELEFFYSFGQNPTMSMTELDLLFPLLKYCVQNIIHHADMAENGGVDQLTFISCFDRSGWIRKNNIYETHQVRRYTLMASLLYILAEADASHLIQRYFSSETSTTTSCLEVEDERYGCPFFASIATKSFGACNKFYDLMAPSQLGKTLALSEEPASPHHKSPNFALARTFKFSQKKTLLKQAAEAGNEDLLSFLLRLGLKAVDFDFTPLLHLSAQKGHAEVLKVMLETSNGNPESKDAYGRTPLMSAASGGHVHAVQTLLGIAKVDPNMTDSAGRTAISCAILEKKSEVIELLLRVDKLDPNIADINGRTPLSLAAELSNPEVMKAFLALYKVDPNLADKTGRTPLLWAAQYCREEVVKVLLAVDKVDPNLADKTGRTPLSWAVQNYREEVVKVLLAVDKVDPNLADKTGRTPLLWAVQSYCEEVVQALLTVDKVDPNLADKTGRTPLLWAAQSHREEVVKALLAVDKRWLKFFLRTPLSWAVQNYREEVVKVLLAVDKVDPNLADKTGRTPLLWAVQSYCEEVVQALLTVDKVDPNLADKTGRTPLLWAAQSHREEVVKALLAVDKVDPNLADKTGRTPLSWAAQSWKSDITYEVLAARKVDPNLVDENGETPLHWAVKTDQETNVGFLLMSPKVNPNIADKHSETPLSWAIKNGRQKIASLLLKSPKVDPNFTYHAA</sequence>
<dbReference type="SUPFAM" id="SSF52540">
    <property type="entry name" value="P-loop containing nucleoside triphosphate hydrolases"/>
    <property type="match status" value="1"/>
</dbReference>
<evidence type="ECO:0000256" key="3">
    <source>
        <dbReference type="PROSITE-ProRule" id="PRU00023"/>
    </source>
</evidence>
<dbReference type="InterPro" id="IPR027417">
    <property type="entry name" value="P-loop_NTPase"/>
</dbReference>
<dbReference type="Pfam" id="PF00023">
    <property type="entry name" value="Ank"/>
    <property type="match status" value="3"/>
</dbReference>
<protein>
    <recommendedName>
        <fullName evidence="5">Nephrocystin 3-like N-terminal domain-containing protein</fullName>
    </recommendedName>
</protein>
<dbReference type="SUPFAM" id="SSF48403">
    <property type="entry name" value="Ankyrin repeat"/>
    <property type="match status" value="3"/>
</dbReference>
<keyword evidence="2 3" id="KW-0040">ANK repeat</keyword>
<dbReference type="EMBL" id="CDPU01000001">
    <property type="protein sequence ID" value="CEO44530.1"/>
    <property type="molecule type" value="Genomic_DNA"/>
</dbReference>
<reference evidence="6" key="1">
    <citation type="submission" date="2015-01" db="EMBL/GenBank/DDBJ databases">
        <authorList>
            <person name="Durling Mikael"/>
        </authorList>
    </citation>
    <scope>NUCLEOTIDE SEQUENCE</scope>
</reference>
<dbReference type="PANTHER" id="PTHR24161">
    <property type="entry name" value="ANK_REP_REGION DOMAIN-CONTAINING PROTEIN-RELATED"/>
    <property type="match status" value="1"/>
</dbReference>
<dbReference type="PANTHER" id="PTHR24161:SF121">
    <property type="entry name" value="M-PHASE PHOSPHOPROTEIN 8"/>
    <property type="match status" value="1"/>
</dbReference>
<feature type="compositionally biased region" description="Basic residues" evidence="4">
    <location>
        <begin position="54"/>
        <end position="63"/>
    </location>
</feature>
<accession>A0A0B7JP65</accession>
<dbReference type="InterPro" id="IPR036770">
    <property type="entry name" value="Ankyrin_rpt-contain_sf"/>
</dbReference>
<dbReference type="InterPro" id="IPR056884">
    <property type="entry name" value="NPHP3-like_N"/>
</dbReference>
<dbReference type="Pfam" id="PF12796">
    <property type="entry name" value="Ank_2"/>
    <property type="match status" value="4"/>
</dbReference>
<feature type="compositionally biased region" description="Basic and acidic residues" evidence="4">
    <location>
        <begin position="42"/>
        <end position="53"/>
    </location>
</feature>
<dbReference type="InterPro" id="IPR002110">
    <property type="entry name" value="Ankyrin_rpt"/>
</dbReference>
<keyword evidence="1" id="KW-0677">Repeat</keyword>
<dbReference type="Gene3D" id="3.40.50.300">
    <property type="entry name" value="P-loop containing nucleotide triphosphate hydrolases"/>
    <property type="match status" value="1"/>
</dbReference>
<gene>
    <name evidence="6" type="ORF">BN869_000000585_1</name>
</gene>
<dbReference type="InterPro" id="IPR029058">
    <property type="entry name" value="AB_hydrolase_fold"/>
</dbReference>
<dbReference type="Pfam" id="PF24883">
    <property type="entry name" value="NPHP3_N"/>
    <property type="match status" value="1"/>
</dbReference>
<feature type="domain" description="Nephrocystin 3-like N-terminal" evidence="5">
    <location>
        <begin position="358"/>
        <end position="530"/>
    </location>
</feature>
<evidence type="ECO:0000259" key="5">
    <source>
        <dbReference type="Pfam" id="PF24883"/>
    </source>
</evidence>
<evidence type="ECO:0000256" key="1">
    <source>
        <dbReference type="ARBA" id="ARBA00022737"/>
    </source>
</evidence>
<dbReference type="GO" id="GO:0019706">
    <property type="term" value="F:protein-cysteine S-palmitoyltransferase activity"/>
    <property type="evidence" value="ECO:0007669"/>
    <property type="project" value="UniProtKB-EC"/>
</dbReference>
<dbReference type="PROSITE" id="PS50088">
    <property type="entry name" value="ANK_REPEAT"/>
    <property type="match status" value="1"/>
</dbReference>
<proteinExistence type="predicted"/>
<evidence type="ECO:0000313" key="6">
    <source>
        <dbReference type="EMBL" id="CEO44530.1"/>
    </source>
</evidence>
<dbReference type="SMART" id="SM00248">
    <property type="entry name" value="ANK"/>
    <property type="match status" value="15"/>
</dbReference>
<evidence type="ECO:0000256" key="2">
    <source>
        <dbReference type="ARBA" id="ARBA00023043"/>
    </source>
</evidence>
<organism evidence="6">
    <name type="scientific">Bionectria ochroleuca</name>
    <name type="common">Gliocladium roseum</name>
    <dbReference type="NCBI Taxonomy" id="29856"/>
    <lineage>
        <taxon>Eukaryota</taxon>
        <taxon>Fungi</taxon>
        <taxon>Dikarya</taxon>
        <taxon>Ascomycota</taxon>
        <taxon>Pezizomycotina</taxon>
        <taxon>Sordariomycetes</taxon>
        <taxon>Hypocreomycetidae</taxon>
        <taxon>Hypocreales</taxon>
        <taxon>Bionectriaceae</taxon>
        <taxon>Clonostachys</taxon>
    </lineage>
</organism>
<name>A0A0B7JP65_BIOOC</name>
<dbReference type="Gene3D" id="1.25.40.20">
    <property type="entry name" value="Ankyrin repeat-containing domain"/>
    <property type="match status" value="4"/>
</dbReference>
<feature type="repeat" description="ANK" evidence="3">
    <location>
        <begin position="1359"/>
        <end position="1392"/>
    </location>
</feature>